<sequence length="109" mass="12190">MHFMNFIFPFLIAGAMAIPGKKNPVLRLFTGKSGKKGGSAPPPQPQPQVEVPYHHTQAAAWKPYPGHQPPGERVGEPQYLTDLISEDYPQYLKETDTLVWNNVPGTHRE</sequence>
<keyword evidence="2" id="KW-0732">Signal</keyword>
<evidence type="ECO:0000256" key="2">
    <source>
        <dbReference type="SAM" id="SignalP"/>
    </source>
</evidence>
<reference evidence="4" key="3">
    <citation type="submission" date="2025-08" db="UniProtKB">
        <authorList>
            <consortium name="RefSeq"/>
        </authorList>
    </citation>
    <scope>IDENTIFICATION</scope>
    <source>
        <strain evidence="4">NI907</strain>
    </source>
</reference>
<feature type="region of interest" description="Disordered" evidence="1">
    <location>
        <begin position="29"/>
        <end position="50"/>
    </location>
</feature>
<dbReference type="AlphaFoldDB" id="A0A6P8AY81"/>
<keyword evidence="3" id="KW-1185">Reference proteome</keyword>
<feature type="chain" id="PRO_5028101290" evidence="2">
    <location>
        <begin position="18"/>
        <end position="109"/>
    </location>
</feature>
<dbReference type="Proteomes" id="UP000515153">
    <property type="component" value="Chromosome VII"/>
</dbReference>
<dbReference type="RefSeq" id="XP_030979819.1">
    <property type="nucleotide sequence ID" value="XM_031130157.1"/>
</dbReference>
<evidence type="ECO:0000313" key="4">
    <source>
        <dbReference type="RefSeq" id="XP_030979819.1"/>
    </source>
</evidence>
<accession>A0A6P8AY81</accession>
<proteinExistence type="predicted"/>
<reference evidence="4" key="2">
    <citation type="submission" date="2019-10" db="EMBL/GenBank/DDBJ databases">
        <authorList>
            <consortium name="NCBI Genome Project"/>
        </authorList>
    </citation>
    <scope>NUCLEOTIDE SEQUENCE</scope>
    <source>
        <strain evidence="4">NI907</strain>
    </source>
</reference>
<reference evidence="3 4" key="1">
    <citation type="journal article" date="2019" name="Mol. Biol. Evol.">
        <title>Blast fungal genomes show frequent chromosomal changes, gene gains and losses, and effector gene turnover.</title>
        <authorList>
            <person name="Gomez Luciano L.B."/>
            <person name="Jason Tsai I."/>
            <person name="Chuma I."/>
            <person name="Tosa Y."/>
            <person name="Chen Y.H."/>
            <person name="Li J.Y."/>
            <person name="Li M.Y."/>
            <person name="Jade Lu M.Y."/>
            <person name="Nakayashiki H."/>
            <person name="Li W.H."/>
        </authorList>
    </citation>
    <scope>NUCLEOTIDE SEQUENCE [LARGE SCALE GENOMIC DNA]</scope>
    <source>
        <strain evidence="3 4">NI907</strain>
    </source>
</reference>
<name>A0A6P8AY81_PYRGI</name>
<evidence type="ECO:0000313" key="3">
    <source>
        <dbReference type="Proteomes" id="UP000515153"/>
    </source>
</evidence>
<dbReference type="KEGG" id="pgri:PgNI_10183"/>
<organism evidence="3 4">
    <name type="scientific">Pyricularia grisea</name>
    <name type="common">Crabgrass-specific blast fungus</name>
    <name type="synonym">Magnaporthe grisea</name>
    <dbReference type="NCBI Taxonomy" id="148305"/>
    <lineage>
        <taxon>Eukaryota</taxon>
        <taxon>Fungi</taxon>
        <taxon>Dikarya</taxon>
        <taxon>Ascomycota</taxon>
        <taxon>Pezizomycotina</taxon>
        <taxon>Sordariomycetes</taxon>
        <taxon>Sordariomycetidae</taxon>
        <taxon>Magnaporthales</taxon>
        <taxon>Pyriculariaceae</taxon>
        <taxon>Pyricularia</taxon>
    </lineage>
</organism>
<dbReference type="GeneID" id="41965065"/>
<feature type="signal peptide" evidence="2">
    <location>
        <begin position="1"/>
        <end position="17"/>
    </location>
</feature>
<gene>
    <name evidence="4" type="ORF">PgNI_10183</name>
</gene>
<protein>
    <submittedName>
        <fullName evidence="4">Uncharacterized protein</fullName>
    </submittedName>
</protein>
<evidence type="ECO:0000256" key="1">
    <source>
        <dbReference type="SAM" id="MobiDB-lite"/>
    </source>
</evidence>